<evidence type="ECO:0000313" key="2">
    <source>
        <dbReference type="Proteomes" id="UP000499080"/>
    </source>
</evidence>
<protein>
    <submittedName>
        <fullName evidence="1">Uncharacterized protein</fullName>
    </submittedName>
</protein>
<accession>A0A4Y2W2B5</accession>
<name>A0A4Y2W2B5_ARAVE</name>
<proteinExistence type="predicted"/>
<dbReference type="AlphaFoldDB" id="A0A4Y2W2B5"/>
<dbReference type="Proteomes" id="UP000499080">
    <property type="component" value="Unassembled WGS sequence"/>
</dbReference>
<evidence type="ECO:0000313" key="1">
    <source>
        <dbReference type="EMBL" id="GBO31122.1"/>
    </source>
</evidence>
<dbReference type="EMBL" id="BGPR01054345">
    <property type="protein sequence ID" value="GBO31122.1"/>
    <property type="molecule type" value="Genomic_DNA"/>
</dbReference>
<comment type="caution">
    <text evidence="1">The sequence shown here is derived from an EMBL/GenBank/DDBJ whole genome shotgun (WGS) entry which is preliminary data.</text>
</comment>
<keyword evidence="2" id="KW-1185">Reference proteome</keyword>
<reference evidence="1 2" key="1">
    <citation type="journal article" date="2019" name="Sci. Rep.">
        <title>Orb-weaving spider Araneus ventricosus genome elucidates the spidroin gene catalogue.</title>
        <authorList>
            <person name="Kono N."/>
            <person name="Nakamura H."/>
            <person name="Ohtoshi R."/>
            <person name="Moran D.A.P."/>
            <person name="Shinohara A."/>
            <person name="Yoshida Y."/>
            <person name="Fujiwara M."/>
            <person name="Mori M."/>
            <person name="Tomita M."/>
            <person name="Arakawa K."/>
        </authorList>
    </citation>
    <scope>NUCLEOTIDE SEQUENCE [LARGE SCALE GENOMIC DNA]</scope>
</reference>
<organism evidence="1 2">
    <name type="scientific">Araneus ventricosus</name>
    <name type="common">Orbweaver spider</name>
    <name type="synonym">Epeira ventricosa</name>
    <dbReference type="NCBI Taxonomy" id="182803"/>
    <lineage>
        <taxon>Eukaryota</taxon>
        <taxon>Metazoa</taxon>
        <taxon>Ecdysozoa</taxon>
        <taxon>Arthropoda</taxon>
        <taxon>Chelicerata</taxon>
        <taxon>Arachnida</taxon>
        <taxon>Araneae</taxon>
        <taxon>Araneomorphae</taxon>
        <taxon>Entelegynae</taxon>
        <taxon>Araneoidea</taxon>
        <taxon>Araneidae</taxon>
        <taxon>Araneus</taxon>
    </lineage>
</organism>
<gene>
    <name evidence="1" type="ORF">AVEN_75920_1</name>
</gene>
<sequence>MNTKITGPSNVVAFGIGSLEKKFSADVSVSLAFIQKKISVIPVVIQGLQETLQVKHHGLLTIYRNLQEKMQNIKEFRTHGAADLRAHPRPP</sequence>